<reference evidence="2 3" key="1">
    <citation type="submission" date="2020-09" db="EMBL/GenBank/DDBJ databases">
        <title>De no assembly of potato wild relative species, Solanum commersonii.</title>
        <authorList>
            <person name="Cho K."/>
        </authorList>
    </citation>
    <scope>NUCLEOTIDE SEQUENCE [LARGE SCALE GENOMIC DNA]</scope>
    <source>
        <strain evidence="2">LZ3.2</strain>
        <tissue evidence="2">Leaf</tissue>
    </source>
</reference>
<sequence>MGAFNPRIQLTILLLLPYLSIYLLTPTQLLNTKKQKFDNFSLQPLYPTKHIFPASITSLYNLSIPQRKGFYSSFLFYFLNSQLASTECQFSEKFIQKKGQVPTQAVSLS</sequence>
<gene>
    <name evidence="2" type="ORF">H5410_002263</name>
</gene>
<keyword evidence="1" id="KW-0472">Membrane</keyword>
<feature type="transmembrane region" description="Helical" evidence="1">
    <location>
        <begin position="6"/>
        <end position="25"/>
    </location>
</feature>
<name>A0A9J6B1V1_SOLCO</name>
<keyword evidence="3" id="KW-1185">Reference proteome</keyword>
<dbReference type="Proteomes" id="UP000824120">
    <property type="component" value="Chromosome 1"/>
</dbReference>
<keyword evidence="1" id="KW-0812">Transmembrane</keyword>
<dbReference type="AlphaFoldDB" id="A0A9J6B1V1"/>
<keyword evidence="1" id="KW-1133">Transmembrane helix</keyword>
<comment type="caution">
    <text evidence="2">The sequence shown here is derived from an EMBL/GenBank/DDBJ whole genome shotgun (WGS) entry which is preliminary data.</text>
</comment>
<evidence type="ECO:0000313" key="3">
    <source>
        <dbReference type="Proteomes" id="UP000824120"/>
    </source>
</evidence>
<proteinExistence type="predicted"/>
<accession>A0A9J6B1V1</accession>
<organism evidence="2 3">
    <name type="scientific">Solanum commersonii</name>
    <name type="common">Commerson's wild potato</name>
    <name type="synonym">Commerson's nightshade</name>
    <dbReference type="NCBI Taxonomy" id="4109"/>
    <lineage>
        <taxon>Eukaryota</taxon>
        <taxon>Viridiplantae</taxon>
        <taxon>Streptophyta</taxon>
        <taxon>Embryophyta</taxon>
        <taxon>Tracheophyta</taxon>
        <taxon>Spermatophyta</taxon>
        <taxon>Magnoliopsida</taxon>
        <taxon>eudicotyledons</taxon>
        <taxon>Gunneridae</taxon>
        <taxon>Pentapetalae</taxon>
        <taxon>asterids</taxon>
        <taxon>lamiids</taxon>
        <taxon>Solanales</taxon>
        <taxon>Solanaceae</taxon>
        <taxon>Solanoideae</taxon>
        <taxon>Solaneae</taxon>
        <taxon>Solanum</taxon>
    </lineage>
</organism>
<dbReference type="EMBL" id="JACXVP010000001">
    <property type="protein sequence ID" value="KAG5630546.1"/>
    <property type="molecule type" value="Genomic_DNA"/>
</dbReference>
<evidence type="ECO:0000313" key="2">
    <source>
        <dbReference type="EMBL" id="KAG5630546.1"/>
    </source>
</evidence>
<evidence type="ECO:0000256" key="1">
    <source>
        <dbReference type="SAM" id="Phobius"/>
    </source>
</evidence>
<protein>
    <submittedName>
        <fullName evidence="2">Uncharacterized protein</fullName>
    </submittedName>
</protein>